<proteinExistence type="predicted"/>
<gene>
    <name evidence="3" type="ordered locus">Flexsi_1861</name>
</gene>
<evidence type="ECO:0000259" key="2">
    <source>
        <dbReference type="Pfam" id="PF05598"/>
    </source>
</evidence>
<evidence type="ECO:0000313" key="3">
    <source>
        <dbReference type="EMBL" id="AEI15498.1"/>
    </source>
</evidence>
<dbReference type="AlphaFoldDB" id="F8E3Z6"/>
<dbReference type="Pfam" id="PF05598">
    <property type="entry name" value="DUF772"/>
    <property type="match status" value="1"/>
</dbReference>
<keyword evidence="4" id="KW-1185">Reference proteome</keyword>
<accession>F8E3Z6</accession>
<evidence type="ECO:0000256" key="1">
    <source>
        <dbReference type="SAM" id="Phobius"/>
    </source>
</evidence>
<feature type="transmembrane region" description="Helical" evidence="1">
    <location>
        <begin position="406"/>
        <end position="426"/>
    </location>
</feature>
<keyword evidence="1" id="KW-0812">Transmembrane</keyword>
<dbReference type="RefSeq" id="WP_013886965.1">
    <property type="nucleotide sequence ID" value="NC_015672.1"/>
</dbReference>
<dbReference type="Proteomes" id="UP000006621">
    <property type="component" value="Chromosome"/>
</dbReference>
<evidence type="ECO:0000313" key="4">
    <source>
        <dbReference type="Proteomes" id="UP000006621"/>
    </source>
</evidence>
<dbReference type="InterPro" id="IPR008490">
    <property type="entry name" value="Transposase_InsH_N"/>
</dbReference>
<name>F8E3Z6_FLESM</name>
<dbReference type="eggNOG" id="COG3039">
    <property type="taxonomic scope" value="Bacteria"/>
</dbReference>
<dbReference type="OrthoDB" id="9762730at2"/>
<keyword evidence="1" id="KW-0472">Membrane</keyword>
<keyword evidence="1" id="KW-1133">Transmembrane helix</keyword>
<feature type="domain" description="Transposase InsH N-terminal" evidence="2">
    <location>
        <begin position="21"/>
        <end position="115"/>
    </location>
</feature>
<sequence length="455" mass="53487">MRPKKQDSTTQELLEPLLVNILDMKHPLIQLADKIDWEYFEKEFGSLYHRNDGRPGIPMRMMVGFHYLKYTYNLSDEDVVHGWKENPYWQYFTGEKVFQTKVPINPTSMTRFRNRLKEEDLLKFLEETINTAFRSGYLNKNDVKKVAADTTVQEKNITFPTDIKLFYTMIKYLVKFSKKHEIRLKETHEYSGKKLLMKYSGYVHAKQYKRAGKAVKKMKTKMGKLYRSIERVLPEELRNSDEFQQLKLFYESLWNRSKKSKNKLYSLHSPEVECISKGKSHKRYEFGNKVGFVGTLKKNFILSCKSFHGNPYDGHTLEENLCEAKTLLGSNGTIDTILVDLGYRKHNYRGDAKVHVVPRSMKKFKVNFKRLLKRRSCVEATIGHTKRDNRMDRNYLKGKEGDKANAILAASGHNLRLILAFLLFFLKKFRDNIAKKLGTLVNEVFLDEKYAKKYV</sequence>
<dbReference type="KEGG" id="fsi:Flexsi_1861"/>
<reference evidence="3 4" key="1">
    <citation type="journal article" date="2011" name="Stand. Genomic Sci.">
        <title>Genome sequence of the moderately thermophilic halophile Flexistipes sinusarabici strain (MAS10).</title>
        <authorList>
            <person name="Lapidus A."/>
            <person name="Chertkov O."/>
            <person name="Nolan M."/>
            <person name="Lucas S."/>
            <person name="Hammon N."/>
            <person name="Deshpande S."/>
            <person name="Cheng J.F."/>
            <person name="Tapia R."/>
            <person name="Han C."/>
            <person name="Goodwin L."/>
            <person name="Pitluck S."/>
            <person name="Liolios K."/>
            <person name="Pagani I."/>
            <person name="Ivanova N."/>
            <person name="Huntemann M."/>
            <person name="Mavromatis K."/>
            <person name="Mikhailova N."/>
            <person name="Pati A."/>
            <person name="Chen A."/>
            <person name="Palaniappan K."/>
            <person name="Land M."/>
            <person name="Hauser L."/>
            <person name="Brambilla E.M."/>
            <person name="Rohde M."/>
            <person name="Abt B."/>
            <person name="Spring S."/>
            <person name="Goker M."/>
            <person name="Bristow J."/>
            <person name="Eisen J.A."/>
            <person name="Markowitz V."/>
            <person name="Hugenholtz P."/>
            <person name="Kyrpides N.C."/>
            <person name="Klenk H.P."/>
            <person name="Woyke T."/>
        </authorList>
    </citation>
    <scope>NUCLEOTIDE SEQUENCE [LARGE SCALE GENOMIC DNA]</scope>
    <source>
        <strain evidence="4">DSM 4947 / MAS 10</strain>
    </source>
</reference>
<dbReference type="EMBL" id="CP002858">
    <property type="protein sequence ID" value="AEI15498.1"/>
    <property type="molecule type" value="Genomic_DNA"/>
</dbReference>
<dbReference type="PANTHER" id="PTHR33803">
    <property type="entry name" value="IS1478 TRANSPOSASE"/>
    <property type="match status" value="1"/>
</dbReference>
<dbReference type="InterPro" id="IPR047710">
    <property type="entry name" value="Transpos_IS5-like"/>
</dbReference>
<dbReference type="NCBIfam" id="NF033578">
    <property type="entry name" value="transpos_IS5_1"/>
    <property type="match status" value="1"/>
</dbReference>
<dbReference type="HOGENOM" id="CLU_040038_0_0_0"/>
<organism evidence="3 4">
    <name type="scientific">Flexistipes sinusarabici (strain ATCC 49648 / DSM 4947 / MAS 10)</name>
    <dbReference type="NCBI Taxonomy" id="717231"/>
    <lineage>
        <taxon>Bacteria</taxon>
        <taxon>Pseudomonadati</taxon>
        <taxon>Deferribacterota</taxon>
        <taxon>Deferribacteres</taxon>
        <taxon>Deferribacterales</taxon>
        <taxon>Flexistipitaceae</taxon>
        <taxon>Flexistipes</taxon>
    </lineage>
</organism>
<protein>
    <submittedName>
        <fullName evidence="3">Transposase IS4 family protein</fullName>
    </submittedName>
</protein>
<dbReference type="PANTHER" id="PTHR33803:SF3">
    <property type="entry name" value="BLL1974 PROTEIN"/>
    <property type="match status" value="1"/>
</dbReference>
<reference evidence="4" key="2">
    <citation type="submission" date="2011-06" db="EMBL/GenBank/DDBJ databases">
        <title>The complete genome of Flexistipes sinusarabici DSM 4947.</title>
        <authorList>
            <person name="Lucas S."/>
            <person name="Han J."/>
            <person name="Lapidus A."/>
            <person name="Bruce D."/>
            <person name="Goodwin L."/>
            <person name="Pitluck S."/>
            <person name="Peters L."/>
            <person name="Kyrpides N."/>
            <person name="Mavromatis K."/>
            <person name="Ivanova N."/>
            <person name="Mikhailova N."/>
            <person name="Chertkov O."/>
            <person name="Detter J.C."/>
            <person name="Tapia R."/>
            <person name="Han C."/>
            <person name="Land M."/>
            <person name="Hauser L."/>
            <person name="Markowitz V."/>
            <person name="Cheng J.-F."/>
            <person name="Hugenholtz P."/>
            <person name="Woyke T."/>
            <person name="Wu D."/>
            <person name="Spring S."/>
            <person name="Schroeder M."/>
            <person name="Brambilla E."/>
            <person name="Klenk H.-P."/>
            <person name="Eisen J.A."/>
        </authorList>
    </citation>
    <scope>NUCLEOTIDE SEQUENCE [LARGE SCALE GENOMIC DNA]</scope>
    <source>
        <strain evidence="4">DSM 4947 / MAS 10</strain>
    </source>
</reference>